<evidence type="ECO:0000256" key="7">
    <source>
        <dbReference type="ARBA" id="ARBA00022989"/>
    </source>
</evidence>
<gene>
    <name evidence="14" type="ORF">BV898_04373</name>
</gene>
<dbReference type="InterPro" id="IPR007992">
    <property type="entry name" value="CybS"/>
</dbReference>
<comment type="subcellular location">
    <subcellularLocation>
        <location evidence="1 12">Mitochondrion inner membrane</location>
        <topology evidence="1 12">Multi-pass membrane protein</topology>
    </subcellularLocation>
</comment>
<organism evidence="14 15">
    <name type="scientific">Hypsibius exemplaris</name>
    <name type="common">Freshwater tardigrade</name>
    <dbReference type="NCBI Taxonomy" id="2072580"/>
    <lineage>
        <taxon>Eukaryota</taxon>
        <taxon>Metazoa</taxon>
        <taxon>Ecdysozoa</taxon>
        <taxon>Tardigrada</taxon>
        <taxon>Eutardigrada</taxon>
        <taxon>Parachela</taxon>
        <taxon>Hypsibioidea</taxon>
        <taxon>Hypsibiidae</taxon>
        <taxon>Hypsibius</taxon>
    </lineage>
</organism>
<feature type="transmembrane region" description="Helical" evidence="12">
    <location>
        <begin position="219"/>
        <end position="242"/>
    </location>
</feature>
<dbReference type="AlphaFoldDB" id="A0A1W0X2X5"/>
<dbReference type="Pfam" id="PF05328">
    <property type="entry name" value="CybS"/>
    <property type="match status" value="1"/>
</dbReference>
<keyword evidence="3 12" id="KW-0813">Transport</keyword>
<evidence type="ECO:0000256" key="1">
    <source>
        <dbReference type="ARBA" id="ARBA00004448"/>
    </source>
</evidence>
<dbReference type="EMBL" id="MTYJ01000021">
    <property type="protein sequence ID" value="OQV21798.1"/>
    <property type="molecule type" value="Genomic_DNA"/>
</dbReference>
<keyword evidence="11 12" id="KW-0479">Metal-binding</keyword>
<evidence type="ECO:0000256" key="4">
    <source>
        <dbReference type="ARBA" id="ARBA00022692"/>
    </source>
</evidence>
<comment type="caution">
    <text evidence="14">The sequence shown here is derived from an EMBL/GenBank/DDBJ whole genome shotgun (WGS) entry which is preliminary data.</text>
</comment>
<feature type="transmembrane region" description="Helical" evidence="12">
    <location>
        <begin position="168"/>
        <end position="199"/>
    </location>
</feature>
<dbReference type="GO" id="GO:0048039">
    <property type="term" value="F:ubiquinone binding"/>
    <property type="evidence" value="ECO:0007669"/>
    <property type="project" value="TreeGrafter"/>
</dbReference>
<feature type="binding site" description="axial binding residue" evidence="11">
    <location>
        <position position="196"/>
    </location>
    <ligand>
        <name>heme b</name>
        <dbReference type="ChEBI" id="CHEBI:60344"/>
        <note>ligand shared with SDHC</note>
    </ligand>
    <ligandPart>
        <name>Fe</name>
        <dbReference type="ChEBI" id="CHEBI:18248"/>
    </ligandPart>
</feature>
<dbReference type="GO" id="GO:0006121">
    <property type="term" value="P:mitochondrial electron transport, succinate to ubiquinone"/>
    <property type="evidence" value="ECO:0007669"/>
    <property type="project" value="TreeGrafter"/>
</dbReference>
<keyword evidence="7 12" id="KW-1133">Transmembrane helix</keyword>
<dbReference type="InterPro" id="IPR034804">
    <property type="entry name" value="SQR/QFR_C/D"/>
</dbReference>
<feature type="region of interest" description="Disordered" evidence="13">
    <location>
        <begin position="29"/>
        <end position="64"/>
    </location>
</feature>
<keyword evidence="15" id="KW-1185">Reference proteome</keyword>
<dbReference type="GO" id="GO:0046872">
    <property type="term" value="F:metal ion binding"/>
    <property type="evidence" value="ECO:0007669"/>
    <property type="project" value="UniProtKB-KW"/>
</dbReference>
<evidence type="ECO:0000256" key="5">
    <source>
        <dbReference type="ARBA" id="ARBA00022792"/>
    </source>
</evidence>
<evidence type="ECO:0000256" key="6">
    <source>
        <dbReference type="ARBA" id="ARBA00022946"/>
    </source>
</evidence>
<protein>
    <recommendedName>
        <fullName evidence="12">Succinate dehydrogenase [ubiquinone] cytochrome b small subunit</fullName>
    </recommendedName>
</protein>
<dbReference type="GO" id="GO:0005743">
    <property type="term" value="C:mitochondrial inner membrane"/>
    <property type="evidence" value="ECO:0007669"/>
    <property type="project" value="UniProtKB-SubCell"/>
</dbReference>
<dbReference type="OrthoDB" id="18577at2759"/>
<keyword evidence="8 12" id="KW-0496">Mitochondrion</keyword>
<evidence type="ECO:0000313" key="15">
    <source>
        <dbReference type="Proteomes" id="UP000192578"/>
    </source>
</evidence>
<keyword evidence="9 12" id="KW-0472">Membrane</keyword>
<evidence type="ECO:0000256" key="8">
    <source>
        <dbReference type="ARBA" id="ARBA00023128"/>
    </source>
</evidence>
<accession>A0A1W0X2X5</accession>
<proteinExistence type="inferred from homology"/>
<keyword evidence="4 12" id="KW-0812">Transmembrane</keyword>
<comment type="caution">
    <text evidence="12">Lacks conserved residue(s) required for the propagation of feature annotation.</text>
</comment>
<keyword evidence="12" id="KW-0249">Electron transport</keyword>
<evidence type="ECO:0000256" key="3">
    <source>
        <dbReference type="ARBA" id="ARBA00022448"/>
    </source>
</evidence>
<dbReference type="Proteomes" id="UP000192578">
    <property type="component" value="Unassembled WGS sequence"/>
</dbReference>
<evidence type="ECO:0000256" key="2">
    <source>
        <dbReference type="ARBA" id="ARBA00007294"/>
    </source>
</evidence>
<keyword evidence="5 12" id="KW-0999">Mitochondrion inner membrane</keyword>
<keyword evidence="12" id="KW-0349">Heme</keyword>
<evidence type="ECO:0000256" key="10">
    <source>
        <dbReference type="PIRSR" id="PIRSR607992-1"/>
    </source>
</evidence>
<sequence length="258" mass="28188">MQAVSLQNAPPTGASMYFVKNHHVSRILWSNKTGNPPPPPLLASGEIAKEDESEPSSTETVTTKGTFQFSLTSSTVSRPRRHSSYLSSTYCGRSQSSSQVSPASSALLSFTSDATFRDSKRRGWSSICGGLLGFARVGRKGLFLGSYAGGLGREDHVNHWKIDRIVDVLLLPIIPVAFLTDNVYVNYALILCVGAHTHWGMESIVVDYLRPRVVGKGGYYAGLGVMYLLSFATFAGLLYLNYSQMPPTKAIKKLWTEV</sequence>
<keyword evidence="12" id="KW-0816">Tricarboxylic acid cycle</keyword>
<keyword evidence="6 12" id="KW-0809">Transit peptide</keyword>
<comment type="function">
    <text evidence="12">Membrane-anchoring subunit of succinate dehydrogenase (SDH) that is involved in complex II of the mitochondrial electron transport chain and is responsible for transferring electrons from succinate to ubiquinone (coenzyme Q).</text>
</comment>
<comment type="similarity">
    <text evidence="2 12">Belongs to the CybS family.</text>
</comment>
<feature type="binding site" evidence="10">
    <location>
        <position position="208"/>
    </location>
    <ligand>
        <name>a ubiquinone</name>
        <dbReference type="ChEBI" id="CHEBI:16389"/>
        <note>ligand shared with IP/SDHB</note>
    </ligand>
</feature>
<dbReference type="PANTHER" id="PTHR13337">
    <property type="entry name" value="SUCCINATE DEHYDROGENASE"/>
    <property type="match status" value="1"/>
</dbReference>
<evidence type="ECO:0000256" key="9">
    <source>
        <dbReference type="ARBA" id="ARBA00023136"/>
    </source>
</evidence>
<dbReference type="GO" id="GO:0020037">
    <property type="term" value="F:heme binding"/>
    <property type="evidence" value="ECO:0007669"/>
    <property type="project" value="TreeGrafter"/>
</dbReference>
<name>A0A1W0X2X5_HYPEX</name>
<evidence type="ECO:0000313" key="14">
    <source>
        <dbReference type="EMBL" id="OQV21798.1"/>
    </source>
</evidence>
<keyword evidence="11" id="KW-0408">Iron</keyword>
<dbReference type="PANTHER" id="PTHR13337:SF2">
    <property type="entry name" value="SUCCINATE DEHYDROGENASE [UBIQUINONE] CYTOCHROME B SMALL SUBUNIT, MITOCHONDRIAL"/>
    <property type="match status" value="1"/>
</dbReference>
<evidence type="ECO:0000256" key="12">
    <source>
        <dbReference type="RuleBase" id="RU364031"/>
    </source>
</evidence>
<evidence type="ECO:0000256" key="13">
    <source>
        <dbReference type="SAM" id="MobiDB-lite"/>
    </source>
</evidence>
<dbReference type="GO" id="GO:0006099">
    <property type="term" value="P:tricarboxylic acid cycle"/>
    <property type="evidence" value="ECO:0007669"/>
    <property type="project" value="UniProtKB-KW"/>
</dbReference>
<reference evidence="15" key="1">
    <citation type="submission" date="2017-01" db="EMBL/GenBank/DDBJ databases">
        <title>Comparative genomics of anhydrobiosis in the tardigrade Hypsibius dujardini.</title>
        <authorList>
            <person name="Yoshida Y."/>
            <person name="Koutsovoulos G."/>
            <person name="Laetsch D."/>
            <person name="Stevens L."/>
            <person name="Kumar S."/>
            <person name="Horikawa D."/>
            <person name="Ishino K."/>
            <person name="Komine S."/>
            <person name="Tomita M."/>
            <person name="Blaxter M."/>
            <person name="Arakawa K."/>
        </authorList>
    </citation>
    <scope>NUCLEOTIDE SEQUENCE [LARGE SCALE GENOMIC DNA]</scope>
    <source>
        <strain evidence="15">Z151</strain>
    </source>
</reference>
<evidence type="ECO:0000256" key="11">
    <source>
        <dbReference type="PIRSR" id="PIRSR607992-2"/>
    </source>
</evidence>
<dbReference type="Gene3D" id="1.20.1300.10">
    <property type="entry name" value="Fumarate reductase/succinate dehydrogenase, transmembrane subunit"/>
    <property type="match status" value="1"/>
</dbReference>